<dbReference type="AlphaFoldDB" id="A0A0H5RXI4"/>
<keyword evidence="2" id="KW-0812">Transmembrane</keyword>
<dbReference type="Proteomes" id="UP000199147">
    <property type="component" value="Unassembled WGS sequence"/>
</dbReference>
<reference evidence="4" key="1">
    <citation type="submission" date="2015-07" db="EMBL/GenBank/DDBJ databases">
        <authorList>
            <person name="Urmite Genomes"/>
        </authorList>
    </citation>
    <scope>NUCLEOTIDE SEQUENCE [LARGE SCALE GENOMIC DNA]</scope>
    <source>
        <strain evidence="4">type strain: ATCC 49404</strain>
    </source>
</reference>
<feature type="compositionally biased region" description="Basic and acidic residues" evidence="1">
    <location>
        <begin position="443"/>
        <end position="453"/>
    </location>
</feature>
<dbReference type="RefSeq" id="WP_159402870.1">
    <property type="nucleotide sequence ID" value="NZ_CWKH01000003.1"/>
</dbReference>
<gene>
    <name evidence="3" type="ORF">BN2156_05532</name>
</gene>
<feature type="compositionally biased region" description="Low complexity" evidence="1">
    <location>
        <begin position="618"/>
        <end position="632"/>
    </location>
</feature>
<dbReference type="STRING" id="146018.BN2156_05532"/>
<accession>A0A0H5RXI4</accession>
<dbReference type="EMBL" id="CWKH01000003">
    <property type="protein sequence ID" value="CRZ18628.1"/>
    <property type="molecule type" value="Genomic_DNA"/>
</dbReference>
<keyword evidence="2" id="KW-0472">Membrane</keyword>
<dbReference type="OrthoDB" id="4641177at2"/>
<keyword evidence="4" id="KW-1185">Reference proteome</keyword>
<feature type="compositionally biased region" description="Basic and acidic residues" evidence="1">
    <location>
        <begin position="415"/>
        <end position="429"/>
    </location>
</feature>
<evidence type="ECO:0000256" key="2">
    <source>
        <dbReference type="SAM" id="Phobius"/>
    </source>
</evidence>
<feature type="region of interest" description="Disordered" evidence="1">
    <location>
        <begin position="405"/>
        <end position="705"/>
    </location>
</feature>
<keyword evidence="2" id="KW-1133">Transmembrane helix</keyword>
<feature type="transmembrane region" description="Helical" evidence="2">
    <location>
        <begin position="35"/>
        <end position="54"/>
    </location>
</feature>
<evidence type="ECO:0000313" key="3">
    <source>
        <dbReference type="EMBL" id="CRZ18628.1"/>
    </source>
</evidence>
<feature type="compositionally biased region" description="Polar residues" evidence="1">
    <location>
        <begin position="512"/>
        <end position="521"/>
    </location>
</feature>
<name>A0A0H5RXI4_9MYCO</name>
<proteinExistence type="predicted"/>
<evidence type="ECO:0000256" key="1">
    <source>
        <dbReference type="SAM" id="MobiDB-lite"/>
    </source>
</evidence>
<organism evidence="3 4">
    <name type="scientific">Mycolicibacterium neworleansense</name>
    <dbReference type="NCBI Taxonomy" id="146018"/>
    <lineage>
        <taxon>Bacteria</taxon>
        <taxon>Bacillati</taxon>
        <taxon>Actinomycetota</taxon>
        <taxon>Actinomycetes</taxon>
        <taxon>Mycobacteriales</taxon>
        <taxon>Mycobacteriaceae</taxon>
        <taxon>Mycolicibacterium</taxon>
    </lineage>
</organism>
<sequence>MTALVPPPLDLRSLQPAEPLPRRRRLIPRSRRGKSAIAGGLVVLLVAGLLGATYTTSPGGTLWGVQKAIFPDHAQEVALAAVVNDLKKAQDILGSGQQPTPDQLTDARTALNQAKQDLDYLAPSPERTSLQNLYLQLTQQLLQYTPESVLQLAPLPAPPEAPPAAPQVPDAVLTTGSAPTWGYPGAAGNDFIPPPPDVPLAPAADWPQPVDPPLTPNLGYLGYYDPSWGQLYGYNSYDWYNYGLGGYNRYGFDFLGFDRWGYDRWGYDRWGYDRWGYNWAGYNWAGYDRHGWDRNGCNEWGQRRDHPGDPRRQDWYDRHHPYKQYYQWKFHIHDPVYRRTQWNKAHGFNPDRYRDWNRNRDWHNPRHRDWARLPNPVVKVDIRVSSPVVNLNASLSQFISDDKATATSGPLMKSLADKSTRDFTRELSPRRATLTGPPLESALLKRPDTETTNRETSVAPPALTAPVPSTPPSKVAPGFNAPELDPVPAYSPPTADNPRGKRQPRPDGISPGTDSNPSSGETAVPPKADDRDHGGDPSSAPKPSTADAPAEAPPSAPKPVTPPSPEATSPREDSAPQPDKPVREAPAPQPPAQEAPAPEEPSRQRSAPETPAPESPIQQAPVQQAPVQQAPRQEPPARQEPPSYQAPVQQAPVREAPPSHEAPVRQRPERQAPPAREAPRSDPGPRQAPEQPRTKAPKCSTFPMC</sequence>
<feature type="compositionally biased region" description="Pro residues" evidence="1">
    <location>
        <begin position="551"/>
        <end position="565"/>
    </location>
</feature>
<evidence type="ECO:0000313" key="4">
    <source>
        <dbReference type="Proteomes" id="UP000199147"/>
    </source>
</evidence>
<protein>
    <submittedName>
        <fullName evidence="3">NlpC/P60 family protein</fullName>
    </submittedName>
</protein>